<feature type="compositionally biased region" description="Low complexity" evidence="1">
    <location>
        <begin position="402"/>
        <end position="422"/>
    </location>
</feature>
<evidence type="ECO:0008006" key="4">
    <source>
        <dbReference type="Google" id="ProtNLM"/>
    </source>
</evidence>
<accession>A0A1I1RPJ5</accession>
<feature type="compositionally biased region" description="Basic and acidic residues" evidence="1">
    <location>
        <begin position="623"/>
        <end position="633"/>
    </location>
</feature>
<feature type="region of interest" description="Disordered" evidence="1">
    <location>
        <begin position="534"/>
        <end position="586"/>
    </location>
</feature>
<sequence length="685" mass="68697">MVPVSPSTPLSIPRCSAVRPGPARLWHGAALTLLAACALTACQRVTPPAPQMAAAPDAAASAPAAVPVAYTPPSADALYQMVAPIALYPDKLVAQVLAGATYPDQVTAAEGWLGQNPGLKGDALAGAVESQPWDPSVKSLTAFPNVLEQMASNLPWTTALGKAYYHDPADVMNAIQALRARAAHAGTLKSSPRLRVATVEGRSVAPPPPPAGLPVAVYQGPAVVAQPPTVITIEPTEVQTVYVPRYDPAVVYGTPVAVYPSYRWAVPAAPPVAVSAGPDPLAVGALAFGAGVVVAALASHHRDWGWNAWDMHWGAPPPPPPSVAWGPAPPPPAWRPAVLYRGTTYVSNSPTVIENIHNRITVNNRNVIVAAPAQPPAGPGSQGPAMPVALPGGMGPMHAALAPPQGAAPGRPGMPAPMAGRPELPGAVQAGGPGTAGRSAMPAPAAAMAALHGPGGGAQGAGGRPLAWPPAPTPAAHPTAAPALAARGPAPDHPVPAGFQAAIHAPAGQAAAGNASDPRNAGAPAAAAVAALGGTPQKAAHAPSPGPQGPQGLQFPARFGGSAGEGPGMRAPGMPVPPPHRAPAAVEAPTARAVQAPAPAMQPQPVRMAPHAPPAPVAVIHAAPREVSREAPREAPMVAAVHAAPRPAPRPEVREQAPAHHPQPQHPPQHGGENNRHRPHGEGGG</sequence>
<dbReference type="PANTHER" id="PTHR40269">
    <property type="entry name" value="OUTER MEMBRANE PROTEIN-RELATED"/>
    <property type="match status" value="1"/>
</dbReference>
<dbReference type="Pfam" id="PF11737">
    <property type="entry name" value="DUF3300"/>
    <property type="match status" value="1"/>
</dbReference>
<feature type="compositionally biased region" description="Low complexity" evidence="1">
    <location>
        <begin position="476"/>
        <end position="489"/>
    </location>
</feature>
<proteinExistence type="predicted"/>
<feature type="compositionally biased region" description="Basic and acidic residues" evidence="1">
    <location>
        <begin position="649"/>
        <end position="658"/>
    </location>
</feature>
<feature type="region of interest" description="Disordered" evidence="1">
    <location>
        <begin position="623"/>
        <end position="685"/>
    </location>
</feature>
<dbReference type="PANTHER" id="PTHR40269:SF1">
    <property type="entry name" value="OUTER MEMBRANE PROTEIN"/>
    <property type="match status" value="1"/>
</dbReference>
<dbReference type="EMBL" id="FOMQ01000001">
    <property type="protein sequence ID" value="SFD36072.1"/>
    <property type="molecule type" value="Genomic_DNA"/>
</dbReference>
<feature type="compositionally biased region" description="Gly residues" evidence="1">
    <location>
        <begin position="453"/>
        <end position="463"/>
    </location>
</feature>
<organism evidence="2 3">
    <name type="scientific">Paracidovorax konjaci</name>
    <dbReference type="NCBI Taxonomy" id="32040"/>
    <lineage>
        <taxon>Bacteria</taxon>
        <taxon>Pseudomonadati</taxon>
        <taxon>Pseudomonadota</taxon>
        <taxon>Betaproteobacteria</taxon>
        <taxon>Burkholderiales</taxon>
        <taxon>Comamonadaceae</taxon>
        <taxon>Paracidovorax</taxon>
    </lineage>
</organism>
<evidence type="ECO:0000313" key="2">
    <source>
        <dbReference type="EMBL" id="SFD36072.1"/>
    </source>
</evidence>
<dbReference type="Proteomes" id="UP000199517">
    <property type="component" value="Unassembled WGS sequence"/>
</dbReference>
<feature type="compositionally biased region" description="Low complexity" evidence="1">
    <location>
        <begin position="436"/>
        <end position="452"/>
    </location>
</feature>
<dbReference type="InterPro" id="IPR021728">
    <property type="entry name" value="DUF3300"/>
</dbReference>
<reference evidence="3" key="1">
    <citation type="submission" date="2016-10" db="EMBL/GenBank/DDBJ databases">
        <authorList>
            <person name="Varghese N."/>
            <person name="Submissions S."/>
        </authorList>
    </citation>
    <scope>NUCLEOTIDE SEQUENCE [LARGE SCALE GENOMIC DNA]</scope>
    <source>
        <strain evidence="3">DSM 7481</strain>
    </source>
</reference>
<protein>
    <recommendedName>
        <fullName evidence="4">DUF3300 domain-containing protein</fullName>
    </recommendedName>
</protein>
<dbReference type="STRING" id="32040.SAMN04489710_101276"/>
<dbReference type="RefSeq" id="WP_175525906.1">
    <property type="nucleotide sequence ID" value="NZ_FOMQ01000001.1"/>
</dbReference>
<name>A0A1I1RPJ5_9BURK</name>
<keyword evidence="3" id="KW-1185">Reference proteome</keyword>
<feature type="compositionally biased region" description="Low complexity" evidence="1">
    <location>
        <begin position="634"/>
        <end position="645"/>
    </location>
</feature>
<evidence type="ECO:0000256" key="1">
    <source>
        <dbReference type="SAM" id="MobiDB-lite"/>
    </source>
</evidence>
<feature type="region of interest" description="Disordered" evidence="1">
    <location>
        <begin position="402"/>
        <end position="498"/>
    </location>
</feature>
<evidence type="ECO:0000313" key="3">
    <source>
        <dbReference type="Proteomes" id="UP000199517"/>
    </source>
</evidence>
<feature type="compositionally biased region" description="Low complexity" evidence="1">
    <location>
        <begin position="534"/>
        <end position="543"/>
    </location>
</feature>
<gene>
    <name evidence="2" type="ORF">SAMN04489710_101276</name>
</gene>
<dbReference type="AlphaFoldDB" id="A0A1I1RPJ5"/>